<reference evidence="2" key="2">
    <citation type="submission" date="2021-05" db="EMBL/GenBank/DDBJ databases">
        <authorList>
            <person name="Pain A."/>
        </authorList>
    </citation>
    <scope>NUCLEOTIDE SEQUENCE</scope>
    <source>
        <strain evidence="2">1802A</strain>
    </source>
</reference>
<keyword evidence="3" id="KW-1185">Reference proteome</keyword>
<dbReference type="InterPro" id="IPR016135">
    <property type="entry name" value="UBQ-conjugating_enzyme/RWD"/>
</dbReference>
<dbReference type="Pfam" id="PF05773">
    <property type="entry name" value="RWD"/>
    <property type="match status" value="1"/>
</dbReference>
<proteinExistence type="predicted"/>
<name>A0AAD9LJ40_BABDI</name>
<evidence type="ECO:0000313" key="2">
    <source>
        <dbReference type="EMBL" id="KAK1938558.1"/>
    </source>
</evidence>
<evidence type="ECO:0000259" key="1">
    <source>
        <dbReference type="PROSITE" id="PS50908"/>
    </source>
</evidence>
<evidence type="ECO:0000313" key="3">
    <source>
        <dbReference type="Proteomes" id="UP001195914"/>
    </source>
</evidence>
<protein>
    <submittedName>
        <fullName evidence="2">RWD domain containing protein</fullName>
    </submittedName>
</protein>
<dbReference type="Proteomes" id="UP001195914">
    <property type="component" value="Unassembled WGS sequence"/>
</dbReference>
<dbReference type="Gene3D" id="3.10.110.10">
    <property type="entry name" value="Ubiquitin Conjugating Enzyme"/>
    <property type="match status" value="1"/>
</dbReference>
<dbReference type="InterPro" id="IPR040213">
    <property type="entry name" value="GIR2-like"/>
</dbReference>
<comment type="caution">
    <text evidence="2">The sequence shown here is derived from an EMBL/GenBank/DDBJ whole genome shotgun (WGS) entry which is preliminary data.</text>
</comment>
<dbReference type="AlphaFoldDB" id="A0AAD9LJ40"/>
<dbReference type="EMBL" id="JAHBMH010000024">
    <property type="protein sequence ID" value="KAK1938558.1"/>
    <property type="molecule type" value="Genomic_DNA"/>
</dbReference>
<gene>
    <name evidence="2" type="ORF">X943_002272</name>
</gene>
<dbReference type="PROSITE" id="PS50908">
    <property type="entry name" value="RWD"/>
    <property type="match status" value="1"/>
</dbReference>
<dbReference type="InterPro" id="IPR006575">
    <property type="entry name" value="RWD_dom"/>
</dbReference>
<dbReference type="SUPFAM" id="SSF54495">
    <property type="entry name" value="UBC-like"/>
    <property type="match status" value="1"/>
</dbReference>
<organism evidence="2 3">
    <name type="scientific">Babesia divergens</name>
    <dbReference type="NCBI Taxonomy" id="32595"/>
    <lineage>
        <taxon>Eukaryota</taxon>
        <taxon>Sar</taxon>
        <taxon>Alveolata</taxon>
        <taxon>Apicomplexa</taxon>
        <taxon>Aconoidasida</taxon>
        <taxon>Piroplasmida</taxon>
        <taxon>Babesiidae</taxon>
        <taxon>Babesia</taxon>
    </lineage>
</organism>
<accession>A0AAD9LJ40</accession>
<dbReference type="PANTHER" id="PTHR12292">
    <property type="entry name" value="RWD DOMAIN-CONTAINING PROTEIN"/>
    <property type="match status" value="1"/>
</dbReference>
<sequence length="256" mass="29355">MEDSERMMELEALSAIFVEGEELEIINENEIMLTCGPQGHDGSKERSMKLKFTLPDLYPVEESLQYEIFEGLEVYQYASDVGIDEETRRHIITVIDDVIKRNQGAPMVYPIVEAVNEELVHCTPLIGKDGANTANSKEEDLGDEFDGQLKDNENLDTGLQLKQLCSEQERVTQQMFEEWSKNFRLQMISKGIWRDLDVGKNNSQMTGRQIFESKLVNVDFDGMIFEAIVHKHAENENVFWNNEALYEGDCDEDALD</sequence>
<feature type="domain" description="RWD" evidence="1">
    <location>
        <begin position="8"/>
        <end position="122"/>
    </location>
</feature>
<dbReference type="SMART" id="SM00591">
    <property type="entry name" value="RWD"/>
    <property type="match status" value="1"/>
</dbReference>
<reference evidence="2" key="1">
    <citation type="journal article" date="2014" name="Nucleic Acids Res.">
        <title>The evolutionary dynamics of variant antigen genes in Babesia reveal a history of genomic innovation underlying host-parasite interaction.</title>
        <authorList>
            <person name="Jackson A.P."/>
            <person name="Otto T.D."/>
            <person name="Darby A."/>
            <person name="Ramaprasad A."/>
            <person name="Xia D."/>
            <person name="Echaide I.E."/>
            <person name="Farber M."/>
            <person name="Gahlot S."/>
            <person name="Gamble J."/>
            <person name="Gupta D."/>
            <person name="Gupta Y."/>
            <person name="Jackson L."/>
            <person name="Malandrin L."/>
            <person name="Malas T.B."/>
            <person name="Moussa E."/>
            <person name="Nair M."/>
            <person name="Reid A.J."/>
            <person name="Sanders M."/>
            <person name="Sharma J."/>
            <person name="Tracey A."/>
            <person name="Quail M.A."/>
            <person name="Weir W."/>
            <person name="Wastling J.M."/>
            <person name="Hall N."/>
            <person name="Willadsen P."/>
            <person name="Lingelbach K."/>
            <person name="Shiels B."/>
            <person name="Tait A."/>
            <person name="Berriman M."/>
            <person name="Allred D.R."/>
            <person name="Pain A."/>
        </authorList>
    </citation>
    <scope>NUCLEOTIDE SEQUENCE</scope>
    <source>
        <strain evidence="2">1802A</strain>
    </source>
</reference>